<evidence type="ECO:0000313" key="2">
    <source>
        <dbReference type="Proteomes" id="UP000601171"/>
    </source>
</evidence>
<dbReference type="InterPro" id="IPR021321">
    <property type="entry name" value="DUF2922"/>
</dbReference>
<comment type="caution">
    <text evidence="1">The sequence shown here is derived from an EMBL/GenBank/DDBJ whole genome shotgun (WGS) entry which is preliminary data.</text>
</comment>
<dbReference type="Pfam" id="PF11148">
    <property type="entry name" value="DUF2922"/>
    <property type="match status" value="1"/>
</dbReference>
<sequence length="72" mass="7954">MDKVKLEMNFLNVANKIVKISIDDPKEDLNNAEVEDAMDNIVALNIFDSKEGDLVGVSGARVIRTSVSDIEF</sequence>
<dbReference type="Proteomes" id="UP000601171">
    <property type="component" value="Unassembled WGS sequence"/>
</dbReference>
<accession>A0A926ERH9</accession>
<name>A0A926ERH9_9FIRM</name>
<proteinExistence type="predicted"/>
<dbReference type="RefSeq" id="WP_262428968.1">
    <property type="nucleotide sequence ID" value="NZ_JACRTG010000012.1"/>
</dbReference>
<organism evidence="1 2">
    <name type="scientific">Paratissierella segnis</name>
    <dbReference type="NCBI Taxonomy" id="2763679"/>
    <lineage>
        <taxon>Bacteria</taxon>
        <taxon>Bacillati</taxon>
        <taxon>Bacillota</taxon>
        <taxon>Tissierellia</taxon>
        <taxon>Tissierellales</taxon>
        <taxon>Tissierellaceae</taxon>
        <taxon>Paratissierella</taxon>
    </lineage>
</organism>
<reference evidence="1" key="1">
    <citation type="submission" date="2020-08" db="EMBL/GenBank/DDBJ databases">
        <title>Genome public.</title>
        <authorList>
            <person name="Liu C."/>
            <person name="Sun Q."/>
        </authorList>
    </citation>
    <scope>NUCLEOTIDE SEQUENCE</scope>
    <source>
        <strain evidence="1">BX21</strain>
    </source>
</reference>
<evidence type="ECO:0000313" key="1">
    <source>
        <dbReference type="EMBL" id="MBC8587516.1"/>
    </source>
</evidence>
<dbReference type="EMBL" id="JACRTG010000012">
    <property type="protein sequence ID" value="MBC8587516.1"/>
    <property type="molecule type" value="Genomic_DNA"/>
</dbReference>
<gene>
    <name evidence="1" type="ORF">H8707_04585</name>
</gene>
<keyword evidence="2" id="KW-1185">Reference proteome</keyword>
<protein>
    <submittedName>
        <fullName evidence="1">DUF2922 domain-containing protein</fullName>
    </submittedName>
</protein>
<dbReference type="AlphaFoldDB" id="A0A926ERH9"/>